<dbReference type="CDD" id="cd15481">
    <property type="entry name" value="SRP68-RBD"/>
    <property type="match status" value="1"/>
</dbReference>
<dbReference type="InterPro" id="IPR026258">
    <property type="entry name" value="SRP68"/>
</dbReference>
<evidence type="ECO:0000256" key="7">
    <source>
        <dbReference type="ARBA" id="ARBA00023242"/>
    </source>
</evidence>
<keyword evidence="13" id="KW-1185">Reference proteome</keyword>
<evidence type="ECO:0000256" key="8">
    <source>
        <dbReference type="ARBA" id="ARBA00023274"/>
    </source>
</evidence>
<dbReference type="HOGENOM" id="CLU_018649_2_1_1"/>
<proteinExistence type="inferred from homology"/>
<dbReference type="PIRSF" id="PIRSF038995">
    <property type="entry name" value="SRP68"/>
    <property type="match status" value="1"/>
</dbReference>
<keyword evidence="6 10" id="KW-0733">Signal recognition particle</keyword>
<feature type="compositionally biased region" description="Polar residues" evidence="11">
    <location>
        <begin position="551"/>
        <end position="566"/>
    </location>
</feature>
<dbReference type="GO" id="GO:0006614">
    <property type="term" value="P:SRP-dependent cotranslational protein targeting to membrane"/>
    <property type="evidence" value="ECO:0007669"/>
    <property type="project" value="InterPro"/>
</dbReference>
<dbReference type="GeneID" id="14539401"/>
<dbReference type="GO" id="GO:0005730">
    <property type="term" value="C:nucleolus"/>
    <property type="evidence" value="ECO:0007669"/>
    <property type="project" value="UniProtKB-SubCell"/>
</dbReference>
<dbReference type="Pfam" id="PF16969">
    <property type="entry name" value="SRP68"/>
    <property type="match status" value="1"/>
</dbReference>
<sequence>MSRINLMKKKKSNFSCQRFVSIQSVANMESVLNTTLGARLSAYLVTADDFKRHRIRVNKRILKLRRDLNLVTKDTKNYSAKEQTSKITPQQYDENKDYGLIELLLAERDMLYAHEIKAKLDINSEKSSSYTTLLKTKMKRALFHVDNLIKLTAGETNDKIKIEVCIYAALVAGQLSITRKQWLNALNAFSIAKCSLDYLNSQDSDKESFSKTLCNELLENTVDPSLNLAASQLDDVPSTDLKTLSRKYCHENSFPEISPVLNLIDPSFTKDISSSVKLQKEVDWRGHVATIYNDELAYKIQELTNNKEWSKYNDANQFDHIIASWINILELHKEDSQKYQDDDDMEKVQDRAILLTYINYNLLFTKLKRDLLLAGQLVAHKTVEDNKDIIRIYLGIIKLVEELKELPGVYNDEDLYHSLENLEKFYESQKNVVIAESYQFNNRFAESLKIYNFVNQQLQVSHDYYKVEFPFDVSTNTEVALFKVHLEKKVLQAQVSAQFEQGKRAACSKYTFEDMKKFPIGLEVINFDKIEPVMCKPVLFDIAFNYISPTTDSAQSGPAPTPTSETNAEETKKRGFFGIFGGRK</sequence>
<evidence type="ECO:0000313" key="13">
    <source>
        <dbReference type="Proteomes" id="UP000005018"/>
    </source>
</evidence>
<evidence type="ECO:0000256" key="1">
    <source>
        <dbReference type="ARBA" id="ARBA00004496"/>
    </source>
</evidence>
<dbReference type="InterPro" id="IPR034652">
    <property type="entry name" value="SRP68-RBD"/>
</dbReference>
<dbReference type="GO" id="GO:0005786">
    <property type="term" value="C:signal recognition particle, endoplasmic reticulum targeting"/>
    <property type="evidence" value="ECO:0007669"/>
    <property type="project" value="UniProtKB-KW"/>
</dbReference>
<dbReference type="RefSeq" id="XP_003868322.1">
    <property type="nucleotide sequence ID" value="XM_003868274.1"/>
</dbReference>
<dbReference type="OrthoDB" id="10255118at2759"/>
<keyword evidence="7" id="KW-0539">Nucleus</keyword>
<protein>
    <recommendedName>
        <fullName evidence="9 10">Signal recognition particle subunit SRP68</fullName>
        <shortName evidence="10">SRP68</shortName>
    </recommendedName>
</protein>
<evidence type="ECO:0000256" key="10">
    <source>
        <dbReference type="PIRNR" id="PIRNR038995"/>
    </source>
</evidence>
<dbReference type="PANTHER" id="PTHR12860:SF0">
    <property type="entry name" value="SIGNAL RECOGNITION PARTICLE SUBUNIT SRP68"/>
    <property type="match status" value="1"/>
</dbReference>
<dbReference type="EMBL" id="HE681721">
    <property type="protein sequence ID" value="CCG25418.1"/>
    <property type="molecule type" value="Genomic_DNA"/>
</dbReference>
<dbReference type="KEGG" id="cot:CORT_0C00390"/>
<organism evidence="12 13">
    <name type="scientific">Candida orthopsilosis (strain 90-125)</name>
    <name type="common">Yeast</name>
    <dbReference type="NCBI Taxonomy" id="1136231"/>
    <lineage>
        <taxon>Eukaryota</taxon>
        <taxon>Fungi</taxon>
        <taxon>Dikarya</taxon>
        <taxon>Ascomycota</taxon>
        <taxon>Saccharomycotina</taxon>
        <taxon>Pichiomycetes</taxon>
        <taxon>Debaryomycetaceae</taxon>
        <taxon>Candida/Lodderomyces clade</taxon>
        <taxon>Candida</taxon>
    </lineage>
</organism>
<accession>H8X3E5</accession>
<dbReference type="eggNOG" id="KOG2460">
    <property type="taxonomic scope" value="Eukaryota"/>
</dbReference>
<comment type="subcellular location">
    <subcellularLocation>
        <location evidence="1 10">Cytoplasm</location>
    </subcellularLocation>
    <subcellularLocation>
        <location evidence="2">Nucleus</location>
        <location evidence="2">Nucleolus</location>
    </subcellularLocation>
</comment>
<keyword evidence="4 10" id="KW-0963">Cytoplasm</keyword>
<name>H8X3E5_CANO9</name>
<dbReference type="PANTHER" id="PTHR12860">
    <property type="entry name" value="SIGNAL RECOGNITION PARTICLE 68 KDA PROTEIN"/>
    <property type="match status" value="1"/>
</dbReference>
<evidence type="ECO:0000256" key="4">
    <source>
        <dbReference type="ARBA" id="ARBA00022490"/>
    </source>
</evidence>
<keyword evidence="8 10" id="KW-0687">Ribonucleoprotein</keyword>
<dbReference type="GO" id="GO:0005047">
    <property type="term" value="F:signal recognition particle binding"/>
    <property type="evidence" value="ECO:0007669"/>
    <property type="project" value="InterPro"/>
</dbReference>
<evidence type="ECO:0000256" key="9">
    <source>
        <dbReference type="ARBA" id="ARBA00029498"/>
    </source>
</evidence>
<dbReference type="GO" id="GO:0008312">
    <property type="term" value="F:7S RNA binding"/>
    <property type="evidence" value="ECO:0007669"/>
    <property type="project" value="InterPro"/>
</dbReference>
<evidence type="ECO:0000256" key="5">
    <source>
        <dbReference type="ARBA" id="ARBA00022884"/>
    </source>
</evidence>
<dbReference type="AlphaFoldDB" id="H8X3E5"/>
<evidence type="ECO:0000256" key="2">
    <source>
        <dbReference type="ARBA" id="ARBA00004604"/>
    </source>
</evidence>
<dbReference type="GO" id="GO:0030942">
    <property type="term" value="F:endoplasmic reticulum signal peptide binding"/>
    <property type="evidence" value="ECO:0007669"/>
    <property type="project" value="InterPro"/>
</dbReference>
<dbReference type="InterPro" id="IPR038253">
    <property type="entry name" value="SRP68_N_sf"/>
</dbReference>
<evidence type="ECO:0000313" key="12">
    <source>
        <dbReference type="EMBL" id="CCG25418.1"/>
    </source>
</evidence>
<comment type="function">
    <text evidence="10">Component of the signal recognition particle (SRP) complex, a ribonucleoprotein complex that mediates the cotranslational targeting of secretory and membrane proteins to the endoplasmic reticulum (ER). The SRP complex interacts with the signal sequence in nascent secretory and membrane proteins and directs them to the membrane of the ER.</text>
</comment>
<keyword evidence="5 10" id="KW-0694">RNA-binding</keyword>
<comment type="similarity">
    <text evidence="3 10">Belongs to the SRP68 family.</text>
</comment>
<feature type="region of interest" description="Disordered" evidence="11">
    <location>
        <begin position="551"/>
        <end position="574"/>
    </location>
</feature>
<reference evidence="12 13" key="1">
    <citation type="journal article" date="2012" name="PLoS ONE">
        <title>Sequence and analysis of the genome of the pathogenic yeast Candida orthopsilosis.</title>
        <authorList>
            <person name="Riccombeni A."/>
            <person name="Vidanes G."/>
            <person name="Proux-Wera E."/>
            <person name="Wolfe K.H."/>
            <person name="Butler G."/>
        </authorList>
    </citation>
    <scope>NUCLEOTIDE SEQUENCE [LARGE SCALE GENOMIC DNA]</scope>
    <source>
        <strain evidence="12 13">Co 90-125</strain>
    </source>
</reference>
<gene>
    <name evidence="12" type="ORF">CORT_0C00390</name>
</gene>
<dbReference type="Gene3D" id="1.10.3450.40">
    <property type="entry name" value="Signal recognition particle, SRP68 subunit, RNA-binding domain"/>
    <property type="match status" value="1"/>
</dbReference>
<evidence type="ECO:0000256" key="3">
    <source>
        <dbReference type="ARBA" id="ARBA00009352"/>
    </source>
</evidence>
<dbReference type="Proteomes" id="UP000005018">
    <property type="component" value="Chromosome 3"/>
</dbReference>
<evidence type="ECO:0000256" key="6">
    <source>
        <dbReference type="ARBA" id="ARBA00023135"/>
    </source>
</evidence>
<evidence type="ECO:0000256" key="11">
    <source>
        <dbReference type="SAM" id="MobiDB-lite"/>
    </source>
</evidence>